<proteinExistence type="predicted"/>
<dbReference type="EMBL" id="RSCL01000072">
    <property type="protein sequence ID" value="RUS92610.1"/>
    <property type="molecule type" value="Genomic_DNA"/>
</dbReference>
<dbReference type="AlphaFoldDB" id="A0A3S1A387"/>
<reference evidence="1" key="1">
    <citation type="submission" date="2018-12" db="EMBL/GenBank/DDBJ databases">
        <authorList>
            <person name="Will S."/>
            <person name="Neumann-Schaal M."/>
            <person name="Henke P."/>
        </authorList>
    </citation>
    <scope>NUCLEOTIDE SEQUENCE</scope>
    <source>
        <strain evidence="1">PCC 7102</strain>
    </source>
</reference>
<keyword evidence="2" id="KW-1185">Reference proteome</keyword>
<name>A0A3S1A387_9CYAN</name>
<dbReference type="RefSeq" id="WP_127087751.1">
    <property type="nucleotide sequence ID" value="NZ_RSCL01000072.1"/>
</dbReference>
<dbReference type="Proteomes" id="UP000271624">
    <property type="component" value="Unassembled WGS sequence"/>
</dbReference>
<organism evidence="1 2">
    <name type="scientific">Dulcicalothrix desertica PCC 7102</name>
    <dbReference type="NCBI Taxonomy" id="232991"/>
    <lineage>
        <taxon>Bacteria</taxon>
        <taxon>Bacillati</taxon>
        <taxon>Cyanobacteriota</taxon>
        <taxon>Cyanophyceae</taxon>
        <taxon>Nostocales</taxon>
        <taxon>Calotrichaceae</taxon>
        <taxon>Dulcicalothrix</taxon>
    </lineage>
</organism>
<sequence length="240" mass="27157">MFVRIQLEWLELTANLFLAGYTRREIQTALNDFLLDKLSVGSESKSSGRSKAISILSKIWVTILAKLAPLRDEALEFLQNTPKEQHLPIHWGMTMAVYPFFGIVAEHTGRLLRLQGSFAAGSIQRRLQEKLGERETVSRATQRVLRCFVDWGVLQDTSEIGVYQPGLTQLIDNRKLAAWLVEAALVASDFDSQALSVISQTPALFPFVINSINPRDFEANQRLEFFHQGLDERMVMLHGV</sequence>
<accession>A0A3S1A387</accession>
<protein>
    <submittedName>
        <fullName evidence="1">Uncharacterized protein</fullName>
    </submittedName>
</protein>
<evidence type="ECO:0000313" key="1">
    <source>
        <dbReference type="EMBL" id="RUS92610.1"/>
    </source>
</evidence>
<dbReference type="OrthoDB" id="8454348at2"/>
<comment type="caution">
    <text evidence="1">The sequence shown here is derived from an EMBL/GenBank/DDBJ whole genome shotgun (WGS) entry which is preliminary data.</text>
</comment>
<reference evidence="1" key="2">
    <citation type="journal article" date="2019" name="Genome Biol. Evol.">
        <title>Day and night: Metabolic profiles and evolutionary relationships of six axenic non-marine cyanobacteria.</title>
        <authorList>
            <person name="Will S.E."/>
            <person name="Henke P."/>
            <person name="Boedeker C."/>
            <person name="Huang S."/>
            <person name="Brinkmann H."/>
            <person name="Rohde M."/>
            <person name="Jarek M."/>
            <person name="Friedl T."/>
            <person name="Seufert S."/>
            <person name="Schumacher M."/>
            <person name="Overmann J."/>
            <person name="Neumann-Schaal M."/>
            <person name="Petersen J."/>
        </authorList>
    </citation>
    <scope>NUCLEOTIDE SEQUENCE [LARGE SCALE GENOMIC DNA]</scope>
    <source>
        <strain evidence="1">PCC 7102</strain>
    </source>
</reference>
<gene>
    <name evidence="1" type="ORF">DSM106972_098650</name>
</gene>
<evidence type="ECO:0000313" key="2">
    <source>
        <dbReference type="Proteomes" id="UP000271624"/>
    </source>
</evidence>